<dbReference type="PANTHER" id="PTHR11842:SF10">
    <property type="entry name" value="MITOTIC SPINDLE ASSEMBLY CHECKPOINT PROTEIN MAD2B"/>
    <property type="match status" value="1"/>
</dbReference>
<dbReference type="GO" id="GO:0016035">
    <property type="term" value="C:zeta DNA polymerase complex"/>
    <property type="evidence" value="ECO:0007669"/>
    <property type="project" value="TreeGrafter"/>
</dbReference>
<evidence type="ECO:0000256" key="1">
    <source>
        <dbReference type="ARBA" id="ARBA00010348"/>
    </source>
</evidence>
<evidence type="ECO:0000313" key="4">
    <source>
        <dbReference type="EMBL" id="KAK5085429.1"/>
    </source>
</evidence>
<keyword evidence="5" id="KW-1185">Reference proteome</keyword>
<dbReference type="Gene3D" id="3.30.900.10">
    <property type="entry name" value="HORMA domain"/>
    <property type="match status" value="1"/>
</dbReference>
<dbReference type="PANTHER" id="PTHR11842">
    <property type="entry name" value="MITOTIC SPINDLE ASSEMBLY CHECKPOINT PROTEIN MAD2"/>
    <property type="match status" value="1"/>
</dbReference>
<evidence type="ECO:0000313" key="5">
    <source>
        <dbReference type="Proteomes" id="UP001309876"/>
    </source>
</evidence>
<feature type="region of interest" description="Disordered" evidence="2">
    <location>
        <begin position="213"/>
        <end position="232"/>
    </location>
</feature>
<comment type="caution">
    <text evidence="4">The sequence shown here is derived from an EMBL/GenBank/DDBJ whole genome shotgun (WGS) entry which is preliminary data.</text>
</comment>
<feature type="region of interest" description="Disordered" evidence="2">
    <location>
        <begin position="281"/>
        <end position="308"/>
    </location>
</feature>
<organism evidence="4 5">
    <name type="scientific">Lithohypha guttulata</name>
    <dbReference type="NCBI Taxonomy" id="1690604"/>
    <lineage>
        <taxon>Eukaryota</taxon>
        <taxon>Fungi</taxon>
        <taxon>Dikarya</taxon>
        <taxon>Ascomycota</taxon>
        <taxon>Pezizomycotina</taxon>
        <taxon>Eurotiomycetes</taxon>
        <taxon>Chaetothyriomycetidae</taxon>
        <taxon>Chaetothyriales</taxon>
        <taxon>Trichomeriaceae</taxon>
        <taxon>Lithohypha</taxon>
    </lineage>
</organism>
<dbReference type="SUPFAM" id="SSF56019">
    <property type="entry name" value="The spindle assembly checkpoint protein mad2"/>
    <property type="match status" value="1"/>
</dbReference>
<dbReference type="AlphaFoldDB" id="A0AAN7SZM0"/>
<gene>
    <name evidence="4" type="ORF">LTR05_004714</name>
</gene>
<evidence type="ECO:0000256" key="2">
    <source>
        <dbReference type="SAM" id="MobiDB-lite"/>
    </source>
</evidence>
<proteinExistence type="inferred from homology"/>
<dbReference type="InterPro" id="IPR036570">
    <property type="entry name" value="HORMA_dom_sf"/>
</dbReference>
<dbReference type="EMBL" id="JAVRRJ010000004">
    <property type="protein sequence ID" value="KAK5085429.1"/>
    <property type="molecule type" value="Genomic_DNA"/>
</dbReference>
<dbReference type="Proteomes" id="UP001309876">
    <property type="component" value="Unassembled WGS sequence"/>
</dbReference>
<comment type="similarity">
    <text evidence="1">Belongs to the MAD2 family.</text>
</comment>
<name>A0AAN7SZM0_9EURO</name>
<sequence>MPKRPGRDAPPHVTVTSQLLTTQKSLLDTLSSFLRVLTHHLLYLRKIYPPVSFVTTRAYNFPVKQNRHPEVCSWINAAVKAVKDEFYKTAVEKVAICIFECDSDRVVERWTIDFPNFPAVAFRDRFVPFASSDDVELKKKLNVTDIEASFRAVLLKLDQVSQKMAPLPDGDWAPDYSFTMTIEIKDGADAPVGVLGLKERKWIVAEPEFAPTQFLNDSNESDTRSEQPRGGTIPVRRLEAGELRMELWCEEAELKFKLPTTYQTILEKAGNLSYGAGHEKFNTGVKHPADDEEVQGDEKPPSNDKFDSFYDQLMRGELNNGWLEQPDINRKPQGNT</sequence>
<dbReference type="InterPro" id="IPR003511">
    <property type="entry name" value="HORMA_dom"/>
</dbReference>
<dbReference type="PROSITE" id="PS50815">
    <property type="entry name" value="HORMA"/>
    <property type="match status" value="1"/>
</dbReference>
<feature type="domain" description="HORMA" evidence="3">
    <location>
        <begin position="24"/>
        <end position="249"/>
    </location>
</feature>
<dbReference type="InterPro" id="IPR045091">
    <property type="entry name" value="Mad2-like"/>
</dbReference>
<protein>
    <recommendedName>
        <fullName evidence="3">HORMA domain-containing protein</fullName>
    </recommendedName>
</protein>
<accession>A0AAN7SZM0</accession>
<reference evidence="4 5" key="1">
    <citation type="submission" date="2023-08" db="EMBL/GenBank/DDBJ databases">
        <title>Black Yeasts Isolated from many extreme environments.</title>
        <authorList>
            <person name="Coleine C."/>
            <person name="Stajich J.E."/>
            <person name="Selbmann L."/>
        </authorList>
    </citation>
    <scope>NUCLEOTIDE SEQUENCE [LARGE SCALE GENOMIC DNA]</scope>
    <source>
        <strain evidence="4 5">CCFEE 5910</strain>
    </source>
</reference>
<evidence type="ECO:0000259" key="3">
    <source>
        <dbReference type="PROSITE" id="PS50815"/>
    </source>
</evidence>
<feature type="compositionally biased region" description="Basic and acidic residues" evidence="2">
    <location>
        <begin position="296"/>
        <end position="308"/>
    </location>
</feature>
<dbReference type="Pfam" id="PF02301">
    <property type="entry name" value="HORMA"/>
    <property type="match status" value="1"/>
</dbReference>